<evidence type="ECO:0000256" key="9">
    <source>
        <dbReference type="ARBA" id="ARBA00022989"/>
    </source>
</evidence>
<evidence type="ECO:0000256" key="5">
    <source>
        <dbReference type="ARBA" id="ARBA00022741"/>
    </source>
</evidence>
<dbReference type="InterPro" id="IPR003439">
    <property type="entry name" value="ABC_transporter-like_ATP-bd"/>
</dbReference>
<feature type="domain" description="ABC transmembrane type-1" evidence="15">
    <location>
        <begin position="163"/>
        <end position="442"/>
    </location>
</feature>
<comment type="similarity">
    <text evidence="12">Belongs to the ABC transporter superfamily. Lipid exporter (TC 3.A.1.106) family.</text>
</comment>
<evidence type="ECO:0000256" key="13">
    <source>
        <dbReference type="SAM" id="Phobius"/>
    </source>
</evidence>
<evidence type="ECO:0000256" key="1">
    <source>
        <dbReference type="ARBA" id="ARBA00004651"/>
    </source>
</evidence>
<dbReference type="Gene3D" id="3.90.70.10">
    <property type="entry name" value="Cysteine proteinases"/>
    <property type="match status" value="1"/>
</dbReference>
<dbReference type="InterPro" id="IPR017871">
    <property type="entry name" value="ABC_transporter-like_CS"/>
</dbReference>
<keyword evidence="3" id="KW-1003">Cell membrane</keyword>
<keyword evidence="8" id="KW-0653">Protein transport</keyword>
<evidence type="ECO:0000256" key="2">
    <source>
        <dbReference type="ARBA" id="ARBA00022448"/>
    </source>
</evidence>
<keyword evidence="4 13" id="KW-0812">Transmembrane</keyword>
<dbReference type="SUPFAM" id="SSF90123">
    <property type="entry name" value="ABC transporter transmembrane region"/>
    <property type="match status" value="1"/>
</dbReference>
<dbReference type="STRING" id="211114.SAMN04489726_1028"/>
<dbReference type="InterPro" id="IPR036640">
    <property type="entry name" value="ABC1_TM_sf"/>
</dbReference>
<protein>
    <submittedName>
        <fullName evidence="17">ABC-type bacteriocin/lantibiotic exporter, contains an N-terminal double-glycine peptidase domain</fullName>
    </submittedName>
</protein>
<dbReference type="GO" id="GO:0016887">
    <property type="term" value="F:ATP hydrolysis activity"/>
    <property type="evidence" value="ECO:0007669"/>
    <property type="project" value="InterPro"/>
</dbReference>
<dbReference type="AlphaFoldDB" id="A0A1G9SB44"/>
<gene>
    <name evidence="17" type="ORF">SAMN04489726_1028</name>
</gene>
<dbReference type="GO" id="GO:0005524">
    <property type="term" value="F:ATP binding"/>
    <property type="evidence" value="ECO:0007669"/>
    <property type="project" value="UniProtKB-KW"/>
</dbReference>
<feature type="transmembrane region" description="Helical" evidence="13">
    <location>
        <begin position="297"/>
        <end position="318"/>
    </location>
</feature>
<dbReference type="InterPro" id="IPR003593">
    <property type="entry name" value="AAA+_ATPase"/>
</dbReference>
<evidence type="ECO:0000259" key="14">
    <source>
        <dbReference type="PROSITE" id="PS50893"/>
    </source>
</evidence>
<dbReference type="Proteomes" id="UP000183376">
    <property type="component" value="Chromosome I"/>
</dbReference>
<dbReference type="FunFam" id="3.40.50.300:FF:000299">
    <property type="entry name" value="ABC transporter ATP-binding protein/permease"/>
    <property type="match status" value="1"/>
</dbReference>
<dbReference type="PROSITE" id="PS50929">
    <property type="entry name" value="ABC_TM1F"/>
    <property type="match status" value="1"/>
</dbReference>
<dbReference type="GO" id="GO:0005886">
    <property type="term" value="C:plasma membrane"/>
    <property type="evidence" value="ECO:0007669"/>
    <property type="project" value="UniProtKB-SubCell"/>
</dbReference>
<keyword evidence="18" id="KW-1185">Reference proteome</keyword>
<dbReference type="Pfam" id="PF00664">
    <property type="entry name" value="ABC_membrane"/>
    <property type="match status" value="1"/>
</dbReference>
<dbReference type="PROSITE" id="PS50893">
    <property type="entry name" value="ABC_TRANSPORTER_2"/>
    <property type="match status" value="1"/>
</dbReference>
<evidence type="ECO:0000256" key="12">
    <source>
        <dbReference type="ARBA" id="ARBA00061644"/>
    </source>
</evidence>
<evidence type="ECO:0000256" key="4">
    <source>
        <dbReference type="ARBA" id="ARBA00022692"/>
    </source>
</evidence>
<feature type="domain" description="Peptidase C39" evidence="16">
    <location>
        <begin position="9"/>
        <end position="128"/>
    </location>
</feature>
<dbReference type="SUPFAM" id="SSF52540">
    <property type="entry name" value="P-loop containing nucleoside triphosphate hydrolases"/>
    <property type="match status" value="1"/>
</dbReference>
<dbReference type="Pfam" id="PF00005">
    <property type="entry name" value="ABC_tran"/>
    <property type="match status" value="1"/>
</dbReference>
<dbReference type="GO" id="GO:0006508">
    <property type="term" value="P:proteolysis"/>
    <property type="evidence" value="ECO:0007669"/>
    <property type="project" value="InterPro"/>
</dbReference>
<dbReference type="Pfam" id="PF03412">
    <property type="entry name" value="Peptidase_C39"/>
    <property type="match status" value="1"/>
</dbReference>
<organism evidence="17 18">
    <name type="scientific">Allokutzneria albata</name>
    <name type="common">Kibdelosporangium albatum</name>
    <dbReference type="NCBI Taxonomy" id="211114"/>
    <lineage>
        <taxon>Bacteria</taxon>
        <taxon>Bacillati</taxon>
        <taxon>Actinomycetota</taxon>
        <taxon>Actinomycetes</taxon>
        <taxon>Pseudonocardiales</taxon>
        <taxon>Pseudonocardiaceae</taxon>
        <taxon>Allokutzneria</taxon>
    </lineage>
</organism>
<dbReference type="GO" id="GO:0043213">
    <property type="term" value="P:bacteriocin transport"/>
    <property type="evidence" value="ECO:0007669"/>
    <property type="project" value="UniProtKB-KW"/>
</dbReference>
<evidence type="ECO:0000256" key="10">
    <source>
        <dbReference type="ARBA" id="ARBA00023136"/>
    </source>
</evidence>
<comment type="subcellular location">
    <subcellularLocation>
        <location evidence="1">Cell membrane</location>
        <topology evidence="1">Multi-pass membrane protein</topology>
    </subcellularLocation>
</comment>
<evidence type="ECO:0000256" key="6">
    <source>
        <dbReference type="ARBA" id="ARBA00022807"/>
    </source>
</evidence>
<evidence type="ECO:0000259" key="15">
    <source>
        <dbReference type="PROSITE" id="PS50929"/>
    </source>
</evidence>
<dbReference type="CDD" id="cd18779">
    <property type="entry name" value="ABC_6TM_T1SS_like"/>
    <property type="match status" value="1"/>
</dbReference>
<dbReference type="InterPro" id="IPR005074">
    <property type="entry name" value="Peptidase_C39"/>
</dbReference>
<dbReference type="GO" id="GO:0008234">
    <property type="term" value="F:cysteine-type peptidase activity"/>
    <property type="evidence" value="ECO:0007669"/>
    <property type="project" value="UniProtKB-KW"/>
</dbReference>
<dbReference type="GO" id="GO:0140359">
    <property type="term" value="F:ABC-type transporter activity"/>
    <property type="evidence" value="ECO:0007669"/>
    <property type="project" value="InterPro"/>
</dbReference>
<proteinExistence type="inferred from homology"/>
<evidence type="ECO:0000259" key="16">
    <source>
        <dbReference type="PROSITE" id="PS50990"/>
    </source>
</evidence>
<evidence type="ECO:0000256" key="8">
    <source>
        <dbReference type="ARBA" id="ARBA00022927"/>
    </source>
</evidence>
<dbReference type="Gene3D" id="3.40.50.300">
    <property type="entry name" value="P-loop containing nucleotide triphosphate hydrolases"/>
    <property type="match status" value="1"/>
</dbReference>
<sequence>MRRVPVIPQLSAAECGPACLAMVLSALGRATRVRDLRDRFGTGRDGTSAADIVSVARAEGLVATGLRVNYSALRSVSTPTIAHWGGSHFTVVEKVTAKRAWLVDPARGRRRISREEFVEQSTGVVIELTPGPEFQRRKARLRDSTAARFALDLVRMAPGWITLVLLAAGLTQLLGLAAAWASQYAIDSVIGQRTGTFPTLVLGVVAFVLVYATTNFGRGLASLVLQLALDRQLSSRFMGHLLRLPFGFFQTRSTGDLLTRLGSNTVVREILTSQLVSVVVDSAFVVVYTIVLVAISPLFAVVVGLVAAVQAAVFLATFRPMHELAQRELAAQAEMQTLAVDSLRGVEFLKSSGLVSAILGRWTGLLGDYLRTAYRRRRYDALNESAITLVQTTAPLVLLLAGTWQVLTGQLSVGAMVALTAVAGNLLRPVSQLMGSLRYLQTLGSHLERIYDVLESPVEPSADDALRPERVAGEVELVDIGFRYAPGTPPMLTGVSLRVPSGAKLAVVGATGSGKTTLVRVLTGLVQPTEGMVRFDGLPMSAYADEHLRRRFGVVTQEPRVFGGSIRQNLLLGNAELSEEELLEALDTAQFLDDLRRMPMGLDTMVSDGGSALSGGQRQRLAIARALLARPAVLILDEATSHLDAITEAAIAERLSGLGCTRIVIAHRISTVIDADEIVVLDEGRIVERGRHDDLVAADGRYAELVRHQLPHQVAVRQRSVIRNGAP</sequence>
<dbReference type="GO" id="GO:0034040">
    <property type="term" value="F:ATPase-coupled lipid transmembrane transporter activity"/>
    <property type="evidence" value="ECO:0007669"/>
    <property type="project" value="TreeGrafter"/>
</dbReference>
<feature type="transmembrane region" description="Helical" evidence="13">
    <location>
        <begin position="200"/>
        <end position="229"/>
    </location>
</feature>
<evidence type="ECO:0000313" key="17">
    <source>
        <dbReference type="EMBL" id="SDM32612.1"/>
    </source>
</evidence>
<keyword evidence="7" id="KW-0067">ATP-binding</keyword>
<dbReference type="PANTHER" id="PTHR24221">
    <property type="entry name" value="ATP-BINDING CASSETTE SUB-FAMILY B"/>
    <property type="match status" value="1"/>
</dbReference>
<dbReference type="PROSITE" id="PS50990">
    <property type="entry name" value="PEPTIDASE_C39"/>
    <property type="match status" value="1"/>
</dbReference>
<evidence type="ECO:0000256" key="7">
    <source>
        <dbReference type="ARBA" id="ARBA00022840"/>
    </source>
</evidence>
<dbReference type="InterPro" id="IPR039421">
    <property type="entry name" value="Type_1_exporter"/>
</dbReference>
<keyword evidence="9 13" id="KW-1133">Transmembrane helix</keyword>
<dbReference type="OrthoDB" id="9806127at2"/>
<name>A0A1G9SB44_ALLAB</name>
<dbReference type="InterPro" id="IPR027417">
    <property type="entry name" value="P-loop_NTPase"/>
</dbReference>
<keyword evidence="6" id="KW-0378">Hydrolase</keyword>
<dbReference type="eggNOG" id="COG2274">
    <property type="taxonomic scope" value="Bacteria"/>
</dbReference>
<dbReference type="EMBL" id="LT629701">
    <property type="protein sequence ID" value="SDM32612.1"/>
    <property type="molecule type" value="Genomic_DNA"/>
</dbReference>
<keyword evidence="6" id="KW-0645">Protease</keyword>
<accession>A0A1G9SB44</accession>
<dbReference type="GO" id="GO:0015031">
    <property type="term" value="P:protein transport"/>
    <property type="evidence" value="ECO:0007669"/>
    <property type="project" value="UniProtKB-KW"/>
</dbReference>
<keyword evidence="10 13" id="KW-0472">Membrane</keyword>
<keyword evidence="5" id="KW-0547">Nucleotide-binding</keyword>
<feature type="transmembrane region" description="Helical" evidence="13">
    <location>
        <begin position="381"/>
        <end position="401"/>
    </location>
</feature>
<keyword evidence="11" id="KW-0080">Bacteriocin transport</keyword>
<dbReference type="SMART" id="SM00382">
    <property type="entry name" value="AAA"/>
    <property type="match status" value="1"/>
</dbReference>
<evidence type="ECO:0000256" key="11">
    <source>
        <dbReference type="ARBA" id="ARBA00043264"/>
    </source>
</evidence>
<evidence type="ECO:0000256" key="3">
    <source>
        <dbReference type="ARBA" id="ARBA00022475"/>
    </source>
</evidence>
<dbReference type="InterPro" id="IPR011527">
    <property type="entry name" value="ABC1_TM_dom"/>
</dbReference>
<dbReference type="PANTHER" id="PTHR24221:SF654">
    <property type="entry name" value="ATP-BINDING CASSETTE SUB-FAMILY B MEMBER 6"/>
    <property type="match status" value="1"/>
</dbReference>
<dbReference type="PROSITE" id="PS00211">
    <property type="entry name" value="ABC_TRANSPORTER_1"/>
    <property type="match status" value="1"/>
</dbReference>
<dbReference type="Gene3D" id="1.20.1560.10">
    <property type="entry name" value="ABC transporter type 1, transmembrane domain"/>
    <property type="match status" value="1"/>
</dbReference>
<evidence type="ECO:0000313" key="18">
    <source>
        <dbReference type="Proteomes" id="UP000183376"/>
    </source>
</evidence>
<reference evidence="17 18" key="1">
    <citation type="submission" date="2016-10" db="EMBL/GenBank/DDBJ databases">
        <authorList>
            <person name="de Groot N.N."/>
        </authorList>
    </citation>
    <scope>NUCLEOTIDE SEQUENCE [LARGE SCALE GENOMIC DNA]</scope>
    <source>
        <strain evidence="17 18">DSM 44149</strain>
    </source>
</reference>
<feature type="domain" description="ABC transporter" evidence="14">
    <location>
        <begin position="475"/>
        <end position="708"/>
    </location>
</feature>
<dbReference type="RefSeq" id="WP_063766667.1">
    <property type="nucleotide sequence ID" value="NZ_JOEF01000024.1"/>
</dbReference>
<feature type="transmembrane region" description="Helical" evidence="13">
    <location>
        <begin position="160"/>
        <end position="180"/>
    </location>
</feature>
<keyword evidence="2" id="KW-0813">Transport</keyword>
<keyword evidence="6" id="KW-0788">Thiol protease</keyword>